<keyword evidence="2 5" id="KW-0812">Transmembrane</keyword>
<evidence type="ECO:0000256" key="1">
    <source>
        <dbReference type="ARBA" id="ARBA00004141"/>
    </source>
</evidence>
<feature type="transmembrane region" description="Helical" evidence="5">
    <location>
        <begin position="35"/>
        <end position="59"/>
    </location>
</feature>
<dbReference type="GO" id="GO:0005262">
    <property type="term" value="F:calcium channel activity"/>
    <property type="evidence" value="ECO:0007669"/>
    <property type="project" value="TreeGrafter"/>
</dbReference>
<dbReference type="GO" id="GO:0005886">
    <property type="term" value="C:plasma membrane"/>
    <property type="evidence" value="ECO:0007669"/>
    <property type="project" value="TreeGrafter"/>
</dbReference>
<evidence type="ECO:0000313" key="8">
    <source>
        <dbReference type="Proteomes" id="UP000543224"/>
    </source>
</evidence>
<evidence type="ECO:0000313" key="7">
    <source>
        <dbReference type="EMBL" id="GFP26088.1"/>
    </source>
</evidence>
<protein>
    <submittedName>
        <fullName evidence="7">Cation:H+ antiporter</fullName>
    </submittedName>
</protein>
<dbReference type="GO" id="GO:0008273">
    <property type="term" value="F:calcium, potassium:sodium antiporter activity"/>
    <property type="evidence" value="ECO:0007669"/>
    <property type="project" value="TreeGrafter"/>
</dbReference>
<dbReference type="InterPro" id="IPR044880">
    <property type="entry name" value="NCX_ion-bd_dom_sf"/>
</dbReference>
<proteinExistence type="predicted"/>
<gene>
    <name evidence="7" type="ORF">HKBW3S25_01576</name>
</gene>
<dbReference type="InterPro" id="IPR004481">
    <property type="entry name" value="K/Na/Ca-exchanger"/>
</dbReference>
<feature type="transmembrane region" description="Helical" evidence="5">
    <location>
        <begin position="127"/>
        <end position="145"/>
    </location>
</feature>
<feature type="domain" description="Sodium/calcium exchanger membrane region" evidence="6">
    <location>
        <begin position="2"/>
        <end position="142"/>
    </location>
</feature>
<dbReference type="EMBL" id="BLRX01000361">
    <property type="protein sequence ID" value="GFP26088.1"/>
    <property type="molecule type" value="Genomic_DNA"/>
</dbReference>
<accession>A0A6V8P0R7</accession>
<reference evidence="7 8" key="1">
    <citation type="journal article" date="2020" name="Front. Microbiol.">
        <title>Single-cell genomics of novel Actinobacteria with the Wood-Ljungdahl pathway discovered in a serpentinizing system.</title>
        <authorList>
            <person name="Merino N."/>
            <person name="Kawai M."/>
            <person name="Boyd E.S."/>
            <person name="Colman D.R."/>
            <person name="McGlynn S.E."/>
            <person name="Nealson K.H."/>
            <person name="Kurokawa K."/>
            <person name="Hongoh Y."/>
        </authorList>
    </citation>
    <scope>NUCLEOTIDE SEQUENCE [LARGE SCALE GENOMIC DNA]</scope>
    <source>
        <strain evidence="7 8">S25</strain>
    </source>
</reference>
<keyword evidence="4 5" id="KW-0472">Membrane</keyword>
<evidence type="ECO:0000256" key="5">
    <source>
        <dbReference type="SAM" id="Phobius"/>
    </source>
</evidence>
<keyword evidence="3 5" id="KW-1133">Transmembrane helix</keyword>
<dbReference type="AlphaFoldDB" id="A0A6V8P0R7"/>
<feature type="transmembrane region" description="Helical" evidence="5">
    <location>
        <begin position="103"/>
        <end position="120"/>
    </location>
</feature>
<evidence type="ECO:0000256" key="2">
    <source>
        <dbReference type="ARBA" id="ARBA00022692"/>
    </source>
</evidence>
<evidence type="ECO:0000259" key="6">
    <source>
        <dbReference type="Pfam" id="PF01699"/>
    </source>
</evidence>
<dbReference type="Gene3D" id="1.20.1420.30">
    <property type="entry name" value="NCX, central ion-binding region"/>
    <property type="match status" value="1"/>
</dbReference>
<organism evidence="7 8">
    <name type="scientific">Candidatus Hakubella thermalkaliphila</name>
    <dbReference type="NCBI Taxonomy" id="2754717"/>
    <lineage>
        <taxon>Bacteria</taxon>
        <taxon>Bacillati</taxon>
        <taxon>Actinomycetota</taxon>
        <taxon>Actinomycetota incertae sedis</taxon>
        <taxon>Candidatus Hakubellales</taxon>
        <taxon>Candidatus Hakubellaceae</taxon>
        <taxon>Candidatus Hakubella</taxon>
    </lineage>
</organism>
<dbReference type="InterPro" id="IPR004837">
    <property type="entry name" value="NaCa_Exmemb"/>
</dbReference>
<dbReference type="Proteomes" id="UP000543224">
    <property type="component" value="Unassembled WGS sequence"/>
</dbReference>
<name>A0A6V8P0R7_9ACTN</name>
<feature type="transmembrane region" description="Helical" evidence="5">
    <location>
        <begin position="71"/>
        <end position="91"/>
    </location>
</feature>
<dbReference type="Pfam" id="PF01699">
    <property type="entry name" value="Na_Ca_ex"/>
    <property type="match status" value="1"/>
</dbReference>
<dbReference type="PANTHER" id="PTHR10846">
    <property type="entry name" value="SODIUM/POTASSIUM/CALCIUM EXCHANGER"/>
    <property type="match status" value="1"/>
</dbReference>
<comment type="caution">
    <text evidence="7">The sequence shown here is derived from an EMBL/GenBank/DDBJ whole genome shotgun (WGS) entry which is preliminary data.</text>
</comment>
<dbReference type="PANTHER" id="PTHR10846:SF8">
    <property type="entry name" value="INNER MEMBRANE PROTEIN YRBG"/>
    <property type="match status" value="1"/>
</dbReference>
<sequence length="146" mass="15329">AYLGVLLGLVLLVLGARLLVEGSVDLARGLGVSELVIGLTIVAAGTSMPELATSIVAAIRREPDIALGNIVGSNIFNILGILGVTALVQPIGLPWETIQRDMWVMLGISLLLWFFIARGARLGRKRGAALLALYLAYVALLILTGA</sequence>
<feature type="non-terminal residue" evidence="7">
    <location>
        <position position="1"/>
    </location>
</feature>
<evidence type="ECO:0000256" key="4">
    <source>
        <dbReference type="ARBA" id="ARBA00023136"/>
    </source>
</evidence>
<evidence type="ECO:0000256" key="3">
    <source>
        <dbReference type="ARBA" id="ARBA00022989"/>
    </source>
</evidence>
<dbReference type="GO" id="GO:0006874">
    <property type="term" value="P:intracellular calcium ion homeostasis"/>
    <property type="evidence" value="ECO:0007669"/>
    <property type="project" value="TreeGrafter"/>
</dbReference>
<comment type="subcellular location">
    <subcellularLocation>
        <location evidence="1">Membrane</location>
        <topology evidence="1">Multi-pass membrane protein</topology>
    </subcellularLocation>
</comment>